<name>A0AAN5CV57_9BILA</name>
<dbReference type="AlphaFoldDB" id="A0AAN5CV57"/>
<feature type="transmembrane region" description="Helical" evidence="6">
    <location>
        <begin position="6"/>
        <end position="29"/>
    </location>
</feature>
<dbReference type="EMBL" id="BTRK01000005">
    <property type="protein sequence ID" value="GMR51095.1"/>
    <property type="molecule type" value="Genomic_DNA"/>
</dbReference>
<evidence type="ECO:0000256" key="3">
    <source>
        <dbReference type="ARBA" id="ARBA00022692"/>
    </source>
</evidence>
<feature type="transmembrane region" description="Helical" evidence="6">
    <location>
        <begin position="36"/>
        <end position="57"/>
    </location>
</feature>
<dbReference type="InterPro" id="IPR000609">
    <property type="entry name" value="7TM_GPCR_serpentine_rcpt_Srg"/>
</dbReference>
<sequence length="145" mass="17365">MTLINAVMIAYGLPMTLTYILVVVSVIALRKELTSSFLAIYLIMAAVNLTTYFSTWWTHRLRSELFFFWYYEWSMQPGVELWRTFHQFLASYFFYAQNSCCFMFTANRFTSIVFPSRHITFWRSYHWHLQFAIHFLSLGICVATR</sequence>
<evidence type="ECO:0000256" key="5">
    <source>
        <dbReference type="ARBA" id="ARBA00023136"/>
    </source>
</evidence>
<accession>A0AAN5CV57</accession>
<evidence type="ECO:0000313" key="7">
    <source>
        <dbReference type="EMBL" id="GMR51095.1"/>
    </source>
</evidence>
<evidence type="ECO:0000256" key="4">
    <source>
        <dbReference type="ARBA" id="ARBA00022989"/>
    </source>
</evidence>
<keyword evidence="5 6" id="KW-0472">Membrane</keyword>
<dbReference type="Proteomes" id="UP001328107">
    <property type="component" value="Unassembled WGS sequence"/>
</dbReference>
<evidence type="ECO:0000256" key="1">
    <source>
        <dbReference type="ARBA" id="ARBA00004141"/>
    </source>
</evidence>
<dbReference type="GO" id="GO:0016020">
    <property type="term" value="C:membrane"/>
    <property type="evidence" value="ECO:0007669"/>
    <property type="project" value="UniProtKB-SubCell"/>
</dbReference>
<keyword evidence="4 6" id="KW-1133">Transmembrane helix</keyword>
<dbReference type="PANTHER" id="PTHR31552">
    <property type="entry name" value="SERPENTINE RECEPTOR CLASS GAMMA"/>
    <property type="match status" value="1"/>
</dbReference>
<gene>
    <name evidence="7" type="ORF">PMAYCL1PPCAC_21290</name>
</gene>
<dbReference type="PANTHER" id="PTHR31552:SF8">
    <property type="entry name" value="SERPENTINE RECEPTOR CLASS GAMMA"/>
    <property type="match status" value="1"/>
</dbReference>
<dbReference type="Pfam" id="PF02118">
    <property type="entry name" value="Srg"/>
    <property type="match status" value="1"/>
</dbReference>
<comment type="caution">
    <text evidence="6">Lacks conserved residue(s) required for the propagation of feature annotation.</text>
</comment>
<proteinExistence type="inferred from homology"/>
<organism evidence="7 8">
    <name type="scientific">Pristionchus mayeri</name>
    <dbReference type="NCBI Taxonomy" id="1317129"/>
    <lineage>
        <taxon>Eukaryota</taxon>
        <taxon>Metazoa</taxon>
        <taxon>Ecdysozoa</taxon>
        <taxon>Nematoda</taxon>
        <taxon>Chromadorea</taxon>
        <taxon>Rhabditida</taxon>
        <taxon>Rhabditina</taxon>
        <taxon>Diplogasteromorpha</taxon>
        <taxon>Diplogasteroidea</taxon>
        <taxon>Neodiplogasteridae</taxon>
        <taxon>Pristionchus</taxon>
    </lineage>
</organism>
<evidence type="ECO:0000256" key="2">
    <source>
        <dbReference type="ARBA" id="ARBA00005692"/>
    </source>
</evidence>
<protein>
    <recommendedName>
        <fullName evidence="6">Serpentine receptor class gamma</fullName>
    </recommendedName>
</protein>
<feature type="non-terminal residue" evidence="7">
    <location>
        <position position="145"/>
    </location>
</feature>
<dbReference type="GO" id="GO:0007606">
    <property type="term" value="P:sensory perception of chemical stimulus"/>
    <property type="evidence" value="ECO:0007669"/>
    <property type="project" value="UniProtKB-UniRule"/>
</dbReference>
<keyword evidence="8" id="KW-1185">Reference proteome</keyword>
<reference evidence="8" key="1">
    <citation type="submission" date="2022-10" db="EMBL/GenBank/DDBJ databases">
        <title>Genome assembly of Pristionchus species.</title>
        <authorList>
            <person name="Yoshida K."/>
            <person name="Sommer R.J."/>
        </authorList>
    </citation>
    <scope>NUCLEOTIDE SEQUENCE [LARGE SCALE GENOMIC DNA]</scope>
    <source>
        <strain evidence="8">RS5460</strain>
    </source>
</reference>
<evidence type="ECO:0000256" key="6">
    <source>
        <dbReference type="RuleBase" id="RU280813"/>
    </source>
</evidence>
<comment type="subcellular location">
    <subcellularLocation>
        <location evidence="1">Membrane</location>
        <topology evidence="1">Multi-pass membrane protein</topology>
    </subcellularLocation>
</comment>
<comment type="similarity">
    <text evidence="2 6">Belongs to the nematode receptor-like protein srg family.</text>
</comment>
<dbReference type="GO" id="GO:0004888">
    <property type="term" value="F:transmembrane signaling receptor activity"/>
    <property type="evidence" value="ECO:0007669"/>
    <property type="project" value="InterPro"/>
</dbReference>
<comment type="caution">
    <text evidence="7">The sequence shown here is derived from an EMBL/GenBank/DDBJ whole genome shotgun (WGS) entry which is preliminary data.</text>
</comment>
<evidence type="ECO:0000313" key="8">
    <source>
        <dbReference type="Proteomes" id="UP001328107"/>
    </source>
</evidence>
<keyword evidence="3 6" id="KW-0812">Transmembrane</keyword>